<dbReference type="Proteomes" id="UP000245124">
    <property type="component" value="Unassembled WGS sequence"/>
</dbReference>
<evidence type="ECO:0000313" key="3">
    <source>
        <dbReference type="Proteomes" id="UP000245124"/>
    </source>
</evidence>
<dbReference type="EMBL" id="BDUD01000002">
    <property type="protein sequence ID" value="GBG22762.1"/>
    <property type="molecule type" value="Genomic_DNA"/>
</dbReference>
<protein>
    <submittedName>
        <fullName evidence="2">Uncharacterized protein</fullName>
    </submittedName>
</protein>
<evidence type="ECO:0000256" key="1">
    <source>
        <dbReference type="SAM" id="MobiDB-lite"/>
    </source>
</evidence>
<keyword evidence="3" id="KW-1185">Reference proteome</keyword>
<reference evidence="2 3" key="1">
    <citation type="submission" date="2017-06" db="EMBL/GenBank/DDBJ databases">
        <title>Genome sequencing of cyanobaciteial culture collection at National Institute for Environmental Studies (NIES).</title>
        <authorList>
            <person name="Hirose Y."/>
            <person name="Shimura Y."/>
            <person name="Fujisawa T."/>
            <person name="Nakamura Y."/>
            <person name="Kawachi M."/>
        </authorList>
    </citation>
    <scope>NUCLEOTIDE SEQUENCE [LARGE SCALE GENOMIC DNA]</scope>
    <source>
        <strain evidence="2 3">NIES-4072</strain>
    </source>
</reference>
<feature type="compositionally biased region" description="Low complexity" evidence="1">
    <location>
        <begin position="517"/>
        <end position="532"/>
    </location>
</feature>
<comment type="caution">
    <text evidence="2">The sequence shown here is derived from an EMBL/GenBank/DDBJ whole genome shotgun (WGS) entry which is preliminary data.</text>
</comment>
<organism evidence="2 3">
    <name type="scientific">Nostoc commune NIES-4072</name>
    <dbReference type="NCBI Taxonomy" id="2005467"/>
    <lineage>
        <taxon>Bacteria</taxon>
        <taxon>Bacillati</taxon>
        <taxon>Cyanobacteriota</taxon>
        <taxon>Cyanophyceae</taxon>
        <taxon>Nostocales</taxon>
        <taxon>Nostocaceae</taxon>
        <taxon>Nostoc</taxon>
    </lineage>
</organism>
<accession>A0A2R5FVI3</accession>
<evidence type="ECO:0000313" key="2">
    <source>
        <dbReference type="EMBL" id="GBG22762.1"/>
    </source>
</evidence>
<sequence>MLPTKLFFALAQETAEAFYASIPESEKLALSAAAWNICASRQDELEVARKENANPQAIAKKVSNFAFAAFPNEIISRLEKLQFSEPKLVTLNNEANQFLGRKWNPDEKHPIEIRASHHPPGHERHVSRLLFVQDSDGEYKEFAMLETRTGQLPIGTKAQANFLGVEPATAKATIGLPGNEPIEITIRELKNFSYAGQVFNAEPVNLEFGTVPVTDKTVKIKLDGKTLGELDSDSVQQLKQVDYLKNGNPLKLKLTSISETGDQAFVLGESPNGNLLKINKINFYDFSGQSFSDRDYRKLTIETPPLKTRDAVFLNGEPLGVLHFKKDKDALRQLGLLKTGQLTPAPAIIESNFSVICAQIDSNTVEYPQKWTKEFQVFGTQSVNSEQQDMIESSGKILHHIKERPTFLFSTESNKKLGVMGLAVDNQKTVTKWLTAQKVVYSQVPPEDVIRETKKGLAVFNLVSSSIPPKTLENMTKKFGSVIESTLEYQQFVSSLATRPQFLKPPEQTAQSPPNQSITPSLSTTPSTIDITNSTKTEPLGVEKPPTVTIDDLRNWYNAADKLGKSENYKKRIVEVANGFKAGEQLSAEALTVMNKDKFELEAISRLTQIAQRIGMVWGKSDENITQVQGKIYDLAFNTQQRDLTISQKNGEVILNLQSGQVQTNKLTSQILQTFEDANTQIDKILAKSQIQQVDLQR</sequence>
<dbReference type="AlphaFoldDB" id="A0A2R5FVI3"/>
<name>A0A2R5FVI3_NOSCO</name>
<feature type="region of interest" description="Disordered" evidence="1">
    <location>
        <begin position="504"/>
        <end position="545"/>
    </location>
</feature>
<gene>
    <name evidence="2" type="ORF">NIES4072_64740</name>
</gene>
<proteinExistence type="predicted"/>